<sequence length="453" mass="50785">MQITLSSISEAITVSQILAGILETDSNIFSFSELTEIIDLTTTYSLLLAKKICTHPEAIKKVKTVDMHLLTKNAQQWITESLLEDNANSLEAIFDANAQATESVGCVCGVVDVITMLKEAHIIPDIVDLGTVSHAFQQNCGTGRKIDAYRFLKLLEEITNNSPRLLYQLVHQLLTHNGYKIIYKSNPAHDIIYSSDSLPIKLNMSETMTKSDLVGAQADELLNSDELETKLSNKIEQLIEHNVCNSRSTLVNDLLTMSHHAKYISSSAKVHARPQSALQTTSFIECATHSTRPASVGISKRGSTHKSQLNTDLIAVYSRLFYAKYRNLLIKKINPTLIMPGGRTYQLRHKLSFMYDSIKRFYGTTQYVSFNSALSFLLIHMKHSGLTRRYLADIVMKSLDVKLGGQYVMSELGFAEMLFIAALSVYHNDSEKCDMMTIEEKVMRVITVIVENK</sequence>
<dbReference type="Proteomes" id="UP000008974">
    <property type="component" value="Unassembled WGS sequence"/>
</dbReference>
<dbReference type="OrthoDB" id="10252511at2759"/>
<dbReference type="EMBL" id="ACVC01000027">
    <property type="protein sequence ID" value="EFO65511.1"/>
    <property type="molecule type" value="Genomic_DNA"/>
</dbReference>
<dbReference type="AlphaFoldDB" id="E1EWB7"/>
<reference evidence="1 2" key="1">
    <citation type="journal article" date="2010" name="BMC Genomics">
        <title>Genome analysis and comparative genomics of a Giardia intestinalis assemblage E isolate.</title>
        <authorList>
            <person name="Jerlstrom-Hultqvist J."/>
            <person name="Franzen O."/>
            <person name="Ankarklev J."/>
            <person name="Xu F."/>
            <person name="Nohynkova E."/>
            <person name="Andersson J.O."/>
            <person name="Svard S.G."/>
            <person name="Andersson B."/>
        </authorList>
    </citation>
    <scope>NUCLEOTIDE SEQUENCE [LARGE SCALE GENOMIC DNA]</scope>
    <source>
        <strain evidence="1 2">P15</strain>
    </source>
</reference>
<gene>
    <name evidence="1" type="ORF">GLP15_5188</name>
</gene>
<organism evidence="1 2">
    <name type="scientific">Giardia intestinalis (strain P15)</name>
    <name type="common">Giardia lamblia</name>
    <dbReference type="NCBI Taxonomy" id="658858"/>
    <lineage>
        <taxon>Eukaryota</taxon>
        <taxon>Metamonada</taxon>
        <taxon>Diplomonadida</taxon>
        <taxon>Hexamitidae</taxon>
        <taxon>Giardiinae</taxon>
        <taxon>Giardia</taxon>
    </lineage>
</organism>
<dbReference type="OMA" id="FAEMLFI"/>
<dbReference type="VEuPathDB" id="GiardiaDB:GLP15_5188"/>
<evidence type="ECO:0000313" key="2">
    <source>
        <dbReference type="Proteomes" id="UP000008974"/>
    </source>
</evidence>
<evidence type="ECO:0000313" key="1">
    <source>
        <dbReference type="EMBL" id="EFO65511.1"/>
    </source>
</evidence>
<accession>E1EWB7</accession>
<comment type="caution">
    <text evidence="1">The sequence shown here is derived from an EMBL/GenBank/DDBJ whole genome shotgun (WGS) entry which is preliminary data.</text>
</comment>
<proteinExistence type="predicted"/>
<protein>
    <submittedName>
        <fullName evidence="1">Uncharacterized protein</fullName>
    </submittedName>
</protein>
<name>E1EWB7_GIAIA</name>